<evidence type="ECO:0000256" key="6">
    <source>
        <dbReference type="RuleBase" id="RU004355"/>
    </source>
</evidence>
<dbReference type="EMBL" id="CAACYI010000001">
    <property type="protein sequence ID" value="VFB16055.1"/>
    <property type="molecule type" value="Genomic_DNA"/>
</dbReference>
<dbReference type="GO" id="GO:0009318">
    <property type="term" value="C:exodeoxyribonuclease VII complex"/>
    <property type="evidence" value="ECO:0007669"/>
    <property type="project" value="UniProtKB-UniRule"/>
</dbReference>
<evidence type="ECO:0000256" key="1">
    <source>
        <dbReference type="ARBA" id="ARBA00022490"/>
    </source>
</evidence>
<comment type="subunit">
    <text evidence="5">Heterooligomer composed of large and small subunits.</text>
</comment>
<accession>A0A8H2ME68</accession>
<evidence type="ECO:0000259" key="8">
    <source>
        <dbReference type="Pfam" id="PF13742"/>
    </source>
</evidence>
<gene>
    <name evidence="5 9" type="primary">xseA</name>
    <name evidence="9" type="ORF">NCTC13150_00571</name>
</gene>
<name>A0A8H2ME68_9FIRM</name>
<dbReference type="RefSeq" id="WP_131748529.1">
    <property type="nucleotide sequence ID" value="NZ_CAACYI010000001.1"/>
</dbReference>
<sequence>MKAIQVHELTSYIKRTIDMDYFLSNVLVEGELSNVKTYQSGHTYFNLKDDQASLPCIFFRWEKEDGQFPFKEGDRVLVSGGLSIYEKETRLNLYVKTMNLKGLGPLYQKFLQTKEKLEKEGLFDQKYKQKIPSFVKTLGVVTSRDGAVLRDIIHVLKRRNPGVSLVLYPSQVQGDQAPASLRKSLGQALEDPRLDVIIIGRGGGSFEDLMAFQDEDLARDIFCAKTPIISAVGHETDYSISDFVADYRAPTPSAAAEVAVAQKSDLVQGLDLLKRQIDQEFRHGLQEKKMALAQEKLRLSHYSPGQILEREYGRLDLNRLKLKTSMEKFCQKQKTKLDEVKIQVDFYHPQKRCQRERDKMGFFKDQVYQAMKEAIQKRRGHILDLGQDLEKIQKTYPLALIKKQGHLVQSIEDLKDQDYVELILPDGSRGARIESKGDCHA</sequence>
<keyword evidence="10" id="KW-1185">Reference proteome</keyword>
<proteinExistence type="inferred from homology"/>
<dbReference type="PANTHER" id="PTHR30008">
    <property type="entry name" value="EXODEOXYRIBONUCLEASE 7 LARGE SUBUNIT"/>
    <property type="match status" value="1"/>
</dbReference>
<feature type="domain" description="Exonuclease VII large subunit C-terminal" evidence="7">
    <location>
        <begin position="122"/>
        <end position="429"/>
    </location>
</feature>
<dbReference type="InterPro" id="IPR020579">
    <property type="entry name" value="Exonuc_VII_lsu_C"/>
</dbReference>
<keyword evidence="3 5" id="KW-0378">Hydrolase</keyword>
<dbReference type="GO" id="GO:0008855">
    <property type="term" value="F:exodeoxyribonuclease VII activity"/>
    <property type="evidence" value="ECO:0007669"/>
    <property type="project" value="UniProtKB-UniRule"/>
</dbReference>
<comment type="catalytic activity">
    <reaction evidence="5 6">
        <text>Exonucleolytic cleavage in either 5'- to 3'- or 3'- to 5'-direction to yield nucleoside 5'-phosphates.</text>
        <dbReference type="EC" id="3.1.11.6"/>
    </reaction>
</comment>
<dbReference type="InterPro" id="IPR003753">
    <property type="entry name" value="Exonuc_VII_L"/>
</dbReference>
<evidence type="ECO:0000256" key="3">
    <source>
        <dbReference type="ARBA" id="ARBA00022801"/>
    </source>
</evidence>
<protein>
    <recommendedName>
        <fullName evidence="5">Exodeoxyribonuclease 7 large subunit</fullName>
        <ecNumber evidence="5">3.1.11.6</ecNumber>
    </recommendedName>
    <alternativeName>
        <fullName evidence="5">Exodeoxyribonuclease VII large subunit</fullName>
        <shortName evidence="5">Exonuclease VII large subunit</shortName>
    </alternativeName>
</protein>
<keyword evidence="4 5" id="KW-0269">Exonuclease</keyword>
<evidence type="ECO:0000313" key="10">
    <source>
        <dbReference type="Proteomes" id="UP000377798"/>
    </source>
</evidence>
<dbReference type="GO" id="GO:0003676">
    <property type="term" value="F:nucleic acid binding"/>
    <property type="evidence" value="ECO:0007669"/>
    <property type="project" value="InterPro"/>
</dbReference>
<dbReference type="Pfam" id="PF13742">
    <property type="entry name" value="tRNA_anti_2"/>
    <property type="match status" value="1"/>
</dbReference>
<dbReference type="NCBIfam" id="TIGR00237">
    <property type="entry name" value="xseA"/>
    <property type="match status" value="1"/>
</dbReference>
<dbReference type="Pfam" id="PF02601">
    <property type="entry name" value="Exonuc_VII_L"/>
    <property type="match status" value="1"/>
</dbReference>
<dbReference type="GO" id="GO:0006308">
    <property type="term" value="P:DNA catabolic process"/>
    <property type="evidence" value="ECO:0007669"/>
    <property type="project" value="UniProtKB-UniRule"/>
</dbReference>
<dbReference type="EC" id="3.1.11.6" evidence="5"/>
<keyword evidence="2 5" id="KW-0540">Nuclease</keyword>
<comment type="function">
    <text evidence="5">Bidirectionally degrades single-stranded DNA into large acid-insoluble oligonucleotides, which are then degraded further into small acid-soluble oligonucleotides.</text>
</comment>
<feature type="domain" description="OB-fold nucleic acid binding" evidence="8">
    <location>
        <begin position="5"/>
        <end position="98"/>
    </location>
</feature>
<reference evidence="9 10" key="1">
    <citation type="submission" date="2019-02" db="EMBL/GenBank/DDBJ databases">
        <authorList>
            <consortium name="Pathogen Informatics"/>
        </authorList>
    </citation>
    <scope>NUCLEOTIDE SEQUENCE [LARGE SCALE GENOMIC DNA]</scope>
    <source>
        <strain evidence="9 10">3012STDY7089603</strain>
    </source>
</reference>
<dbReference type="HAMAP" id="MF_00378">
    <property type="entry name" value="Exonuc_7_L"/>
    <property type="match status" value="1"/>
</dbReference>
<organism evidence="9 10">
    <name type="scientific">Urinicoccus massiliensis</name>
    <dbReference type="NCBI Taxonomy" id="1723382"/>
    <lineage>
        <taxon>Bacteria</taxon>
        <taxon>Bacillati</taxon>
        <taxon>Bacillota</taxon>
        <taxon>Tissierellia</taxon>
        <taxon>Tissierellales</taxon>
        <taxon>Peptoniphilaceae</taxon>
        <taxon>Urinicoccus</taxon>
    </lineage>
</organism>
<evidence type="ECO:0000256" key="4">
    <source>
        <dbReference type="ARBA" id="ARBA00022839"/>
    </source>
</evidence>
<keyword evidence="1 5" id="KW-0963">Cytoplasm</keyword>
<comment type="caution">
    <text evidence="9">The sequence shown here is derived from an EMBL/GenBank/DDBJ whole genome shotgun (WGS) entry which is preliminary data.</text>
</comment>
<comment type="subcellular location">
    <subcellularLocation>
        <location evidence="5 6">Cytoplasm</location>
    </subcellularLocation>
</comment>
<dbReference type="CDD" id="cd04489">
    <property type="entry name" value="ExoVII_LU_OBF"/>
    <property type="match status" value="1"/>
</dbReference>
<evidence type="ECO:0000256" key="2">
    <source>
        <dbReference type="ARBA" id="ARBA00022722"/>
    </source>
</evidence>
<comment type="similarity">
    <text evidence="5 6">Belongs to the XseA family.</text>
</comment>
<dbReference type="AlphaFoldDB" id="A0A8H2ME68"/>
<dbReference type="GO" id="GO:0005737">
    <property type="term" value="C:cytoplasm"/>
    <property type="evidence" value="ECO:0007669"/>
    <property type="project" value="UniProtKB-SubCell"/>
</dbReference>
<dbReference type="PANTHER" id="PTHR30008:SF0">
    <property type="entry name" value="EXODEOXYRIBONUCLEASE 7 LARGE SUBUNIT"/>
    <property type="match status" value="1"/>
</dbReference>
<evidence type="ECO:0000313" key="9">
    <source>
        <dbReference type="EMBL" id="VFB16055.1"/>
    </source>
</evidence>
<evidence type="ECO:0000259" key="7">
    <source>
        <dbReference type="Pfam" id="PF02601"/>
    </source>
</evidence>
<dbReference type="InterPro" id="IPR025824">
    <property type="entry name" value="OB-fold_nuc-bd_dom"/>
</dbReference>
<evidence type="ECO:0000256" key="5">
    <source>
        <dbReference type="HAMAP-Rule" id="MF_00378"/>
    </source>
</evidence>
<dbReference type="Proteomes" id="UP000377798">
    <property type="component" value="Unassembled WGS sequence"/>
</dbReference>